<reference evidence="2" key="1">
    <citation type="submission" date="2016-06" db="EMBL/GenBank/DDBJ databases">
        <title>Parallel loss of symbiosis genes in relatives of nitrogen-fixing non-legume Parasponia.</title>
        <authorList>
            <person name="Van Velzen R."/>
            <person name="Holmer R."/>
            <person name="Bu F."/>
            <person name="Rutten L."/>
            <person name="Van Zeijl A."/>
            <person name="Liu W."/>
            <person name="Santuari L."/>
            <person name="Cao Q."/>
            <person name="Sharma T."/>
            <person name="Shen D."/>
            <person name="Roswanjaya Y."/>
            <person name="Wardhani T."/>
            <person name="Kalhor M.S."/>
            <person name="Jansen J."/>
            <person name="Van den Hoogen J."/>
            <person name="Gungor B."/>
            <person name="Hartog M."/>
            <person name="Hontelez J."/>
            <person name="Verver J."/>
            <person name="Yang W.-C."/>
            <person name="Schijlen E."/>
            <person name="Repin R."/>
            <person name="Schilthuizen M."/>
            <person name="Schranz E."/>
            <person name="Heidstra R."/>
            <person name="Miyata K."/>
            <person name="Fedorova E."/>
            <person name="Kohlen W."/>
            <person name="Bisseling T."/>
            <person name="Smit S."/>
            <person name="Geurts R."/>
        </authorList>
    </citation>
    <scope>NUCLEOTIDE SEQUENCE [LARGE SCALE GENOMIC DNA]</scope>
    <source>
        <strain evidence="2">cv. WU1-14</strain>
    </source>
</reference>
<dbReference type="EMBL" id="JXTB01000144">
    <property type="protein sequence ID" value="PON58960.1"/>
    <property type="molecule type" value="Genomic_DNA"/>
</dbReference>
<comment type="caution">
    <text evidence="1">The sequence shown here is derived from an EMBL/GenBank/DDBJ whole genome shotgun (WGS) entry which is preliminary data.</text>
</comment>
<protein>
    <submittedName>
        <fullName evidence="1">Uncharacterized protein</fullName>
    </submittedName>
</protein>
<keyword evidence="2" id="KW-1185">Reference proteome</keyword>
<name>A0A2P5CD30_PARAD</name>
<evidence type="ECO:0000313" key="1">
    <source>
        <dbReference type="EMBL" id="PON58960.1"/>
    </source>
</evidence>
<proteinExistence type="predicted"/>
<accession>A0A2P5CD30</accession>
<dbReference type="AlphaFoldDB" id="A0A2P5CD30"/>
<gene>
    <name evidence="1" type="ORF">PanWU01x14_162750</name>
</gene>
<dbReference type="Proteomes" id="UP000237105">
    <property type="component" value="Unassembled WGS sequence"/>
</dbReference>
<evidence type="ECO:0000313" key="2">
    <source>
        <dbReference type="Proteomes" id="UP000237105"/>
    </source>
</evidence>
<organism evidence="1 2">
    <name type="scientific">Parasponia andersonii</name>
    <name type="common">Sponia andersonii</name>
    <dbReference type="NCBI Taxonomy" id="3476"/>
    <lineage>
        <taxon>Eukaryota</taxon>
        <taxon>Viridiplantae</taxon>
        <taxon>Streptophyta</taxon>
        <taxon>Embryophyta</taxon>
        <taxon>Tracheophyta</taxon>
        <taxon>Spermatophyta</taxon>
        <taxon>Magnoliopsida</taxon>
        <taxon>eudicotyledons</taxon>
        <taxon>Gunneridae</taxon>
        <taxon>Pentapetalae</taxon>
        <taxon>rosids</taxon>
        <taxon>fabids</taxon>
        <taxon>Rosales</taxon>
        <taxon>Cannabaceae</taxon>
        <taxon>Parasponia</taxon>
    </lineage>
</organism>
<sequence length="104" mass="12402">MKTKSLSNRHRPMEMDYLPLNKLENIIQLLEFNKKQQKLFILYAHLYKIINTRMKTAQSKSYKYPTLMVQFLKNFHTTKNPNPISSLDLVVQRSKRIIAFTISQ</sequence>